<dbReference type="InterPro" id="IPR051917">
    <property type="entry name" value="Transposase-Integrase"/>
</dbReference>
<dbReference type="InterPro" id="IPR001598">
    <property type="entry name" value="Transposase_IS30_CS"/>
</dbReference>
<organism evidence="8 9">
    <name type="scientific">Candidatus Doudnabacteria bacterium CG10_big_fil_rev_8_21_14_0_10_41_10</name>
    <dbReference type="NCBI Taxonomy" id="1974551"/>
    <lineage>
        <taxon>Bacteria</taxon>
        <taxon>Candidatus Doudnaibacteriota</taxon>
    </lineage>
</organism>
<dbReference type="InterPro" id="IPR036397">
    <property type="entry name" value="RNaseH_sf"/>
</dbReference>
<dbReference type="EMBL" id="PFAJ01000037">
    <property type="protein sequence ID" value="PIR97199.1"/>
    <property type="molecule type" value="Genomic_DNA"/>
</dbReference>
<dbReference type="GO" id="GO:0005829">
    <property type="term" value="C:cytosol"/>
    <property type="evidence" value="ECO:0007669"/>
    <property type="project" value="TreeGrafter"/>
</dbReference>
<keyword evidence="4" id="KW-0238">DNA-binding</keyword>
<dbReference type="SUPFAM" id="SSF53098">
    <property type="entry name" value="Ribonuclease H-like"/>
    <property type="match status" value="1"/>
</dbReference>
<dbReference type="PANTHER" id="PTHR10948:SF23">
    <property type="entry name" value="TRANSPOSASE INSI FOR INSERTION SEQUENCE ELEMENT IS30A-RELATED"/>
    <property type="match status" value="1"/>
</dbReference>
<dbReference type="Gene3D" id="3.30.420.10">
    <property type="entry name" value="Ribonuclease H-like superfamily/Ribonuclease H"/>
    <property type="match status" value="1"/>
</dbReference>
<keyword evidence="3" id="KW-0815">Transposition</keyword>
<dbReference type="InterPro" id="IPR012337">
    <property type="entry name" value="RNaseH-like_sf"/>
</dbReference>
<dbReference type="GO" id="GO:0003677">
    <property type="term" value="F:DNA binding"/>
    <property type="evidence" value="ECO:0007669"/>
    <property type="project" value="UniProtKB-KW"/>
</dbReference>
<dbReference type="PANTHER" id="PTHR10948">
    <property type="entry name" value="TRANSPOSASE"/>
    <property type="match status" value="1"/>
</dbReference>
<proteinExistence type="inferred from homology"/>
<dbReference type="InterPro" id="IPR001584">
    <property type="entry name" value="Integrase_cat-core"/>
</dbReference>
<dbReference type="AlphaFoldDB" id="A0A2H0VFR4"/>
<dbReference type="InterPro" id="IPR053392">
    <property type="entry name" value="Transposase_IS30-like"/>
</dbReference>
<evidence type="ECO:0000256" key="3">
    <source>
        <dbReference type="ARBA" id="ARBA00022578"/>
    </source>
</evidence>
<dbReference type="Pfam" id="PF13936">
    <property type="entry name" value="HTH_38"/>
    <property type="match status" value="1"/>
</dbReference>
<feature type="region of interest" description="Disordered" evidence="6">
    <location>
        <begin position="34"/>
        <end position="74"/>
    </location>
</feature>
<evidence type="ECO:0000259" key="7">
    <source>
        <dbReference type="PROSITE" id="PS50994"/>
    </source>
</evidence>
<comment type="caution">
    <text evidence="8">The sequence shown here is derived from an EMBL/GenBank/DDBJ whole genome shotgun (WGS) entry which is preliminary data.</text>
</comment>
<evidence type="ECO:0000313" key="9">
    <source>
        <dbReference type="Proteomes" id="UP000230557"/>
    </source>
</evidence>
<evidence type="ECO:0000256" key="6">
    <source>
        <dbReference type="SAM" id="MobiDB-lite"/>
    </source>
</evidence>
<evidence type="ECO:0000313" key="8">
    <source>
        <dbReference type="EMBL" id="PIR97199.1"/>
    </source>
</evidence>
<feature type="compositionally biased region" description="Basic residues" evidence="6">
    <location>
        <begin position="61"/>
        <end position="74"/>
    </location>
</feature>
<evidence type="ECO:0000256" key="5">
    <source>
        <dbReference type="ARBA" id="ARBA00023172"/>
    </source>
</evidence>
<dbReference type="Proteomes" id="UP000230557">
    <property type="component" value="Unassembled WGS sequence"/>
</dbReference>
<dbReference type="GO" id="GO:0004803">
    <property type="term" value="F:transposase activity"/>
    <property type="evidence" value="ECO:0007669"/>
    <property type="project" value="InterPro"/>
</dbReference>
<name>A0A2H0VFR4_9BACT</name>
<keyword evidence="5" id="KW-0233">DNA recombination</keyword>
<evidence type="ECO:0000256" key="2">
    <source>
        <dbReference type="ARBA" id="ARBA00006363"/>
    </source>
</evidence>
<gene>
    <name evidence="8" type="ORF">COT91_02695</name>
</gene>
<dbReference type="GO" id="GO:0006313">
    <property type="term" value="P:DNA transposition"/>
    <property type="evidence" value="ECO:0007669"/>
    <property type="project" value="InterPro"/>
</dbReference>
<protein>
    <recommendedName>
        <fullName evidence="7">Integrase catalytic domain-containing protein</fullName>
    </recommendedName>
</protein>
<accession>A0A2H0VFR4</accession>
<sequence length="322" mass="37979">MAYSHITKEQRFKIQSWLEIGMSQKDIAERLSKDESALSREISRNKNSKGKYTAGLADKASRRRRKTGKRSSRKLIKDKKLRRAVLSLLRKKKPPEQIAGRRKRQGKDYVVHETVYSYIYDYAPEWKIYLRQKKGRCRRRHGTKEREYTREQAKKRRIDERPANIELRTKIGHWEGDTIKGKEKTTGIATHVERVSGYGIGDKLDHATAENLKQKTAQSFARIPEDKKKTETFDNGVEFSEYELMERETGIKIFFAYPYHSWERGSNENFNGLLRQYFPKDSPFATITQKDVDLAVRELNHRPRKRLNYLTPYEVFVKGMKP</sequence>
<feature type="domain" description="Integrase catalytic" evidence="7">
    <location>
        <begin position="158"/>
        <end position="320"/>
    </location>
</feature>
<dbReference type="NCBIfam" id="NF033563">
    <property type="entry name" value="transpos_IS30"/>
    <property type="match status" value="1"/>
</dbReference>
<dbReference type="InterPro" id="IPR025246">
    <property type="entry name" value="IS30-like_HTH"/>
</dbReference>
<dbReference type="PROSITE" id="PS01043">
    <property type="entry name" value="TRANSPOSASE_IS30"/>
    <property type="match status" value="1"/>
</dbReference>
<comment type="function">
    <text evidence="1">Required for the transposition of the insertion element.</text>
</comment>
<evidence type="ECO:0000256" key="4">
    <source>
        <dbReference type="ARBA" id="ARBA00023125"/>
    </source>
</evidence>
<feature type="compositionally biased region" description="Basic and acidic residues" evidence="6">
    <location>
        <begin position="34"/>
        <end position="44"/>
    </location>
</feature>
<dbReference type="GO" id="GO:0015074">
    <property type="term" value="P:DNA integration"/>
    <property type="evidence" value="ECO:0007669"/>
    <property type="project" value="InterPro"/>
</dbReference>
<comment type="similarity">
    <text evidence="2">Belongs to the transposase IS30 family.</text>
</comment>
<reference evidence="9" key="1">
    <citation type="submission" date="2017-09" db="EMBL/GenBank/DDBJ databases">
        <title>Depth-based differentiation of microbial function through sediment-hosted aquifers and enrichment of novel symbionts in the deep terrestrial subsurface.</title>
        <authorList>
            <person name="Probst A.J."/>
            <person name="Ladd B."/>
            <person name="Jarett J.K."/>
            <person name="Geller-Mcgrath D.E."/>
            <person name="Sieber C.M.K."/>
            <person name="Emerson J.B."/>
            <person name="Anantharaman K."/>
            <person name="Thomas B.C."/>
            <person name="Malmstrom R."/>
            <person name="Stieglmeier M."/>
            <person name="Klingl A."/>
            <person name="Woyke T."/>
            <person name="Ryan C.M."/>
            <person name="Banfield J.F."/>
        </authorList>
    </citation>
    <scope>NUCLEOTIDE SEQUENCE [LARGE SCALE GENOMIC DNA]</scope>
</reference>
<dbReference type="PROSITE" id="PS50994">
    <property type="entry name" value="INTEGRASE"/>
    <property type="match status" value="1"/>
</dbReference>
<evidence type="ECO:0000256" key="1">
    <source>
        <dbReference type="ARBA" id="ARBA00002190"/>
    </source>
</evidence>